<dbReference type="InterPro" id="IPR019613">
    <property type="entry name" value="DUF4198"/>
</dbReference>
<dbReference type="InterPro" id="IPR006311">
    <property type="entry name" value="TAT_signal"/>
</dbReference>
<proteinExistence type="predicted"/>
<sequence>MPNIPARPHRRAALRHLMAAGLGLLLAAALPVAAQAHRAWLLPSATVLSGSDPWVTVDAAISNDLFFFEHFPLRLDDLAVTGPDGAPVAVENASTGRYRSTFDLHLVEPGTYRIAAAGEGLFASYELNGERHRWRGTAEDLPGAIPEGAEKVRLTRSQRRVETFVTAGRPTEAALAASGQGLELRPVSHPNDLYAGETAEFELLLDGQPAPDVEVEVIPGGIRYRDRLQSMAVRSDAAGRLRITWPQAGMYWLGASVEDDRSGLPDVDRRRAGYAATFEVLPQ</sequence>
<comment type="caution">
    <text evidence="1">The sequence shown here is derived from an EMBL/GenBank/DDBJ whole genome shotgun (WGS) entry which is preliminary data.</text>
</comment>
<keyword evidence="2" id="KW-1185">Reference proteome</keyword>
<dbReference type="RefSeq" id="WP_379904933.1">
    <property type="nucleotide sequence ID" value="NZ_JBHRTR010000036.1"/>
</dbReference>
<dbReference type="PROSITE" id="PS51318">
    <property type="entry name" value="TAT"/>
    <property type="match status" value="1"/>
</dbReference>
<evidence type="ECO:0000313" key="2">
    <source>
        <dbReference type="Proteomes" id="UP001595528"/>
    </source>
</evidence>
<dbReference type="EMBL" id="JBHRTR010000036">
    <property type="protein sequence ID" value="MFC3230094.1"/>
    <property type="molecule type" value="Genomic_DNA"/>
</dbReference>
<gene>
    <name evidence="1" type="ORF">ACFOGJ_22780</name>
</gene>
<protein>
    <submittedName>
        <fullName evidence="1">DUF4198 domain-containing protein</fullName>
    </submittedName>
</protein>
<dbReference type="Proteomes" id="UP001595528">
    <property type="component" value="Unassembled WGS sequence"/>
</dbReference>
<organism evidence="1 2">
    <name type="scientific">Marinibaculum pumilum</name>
    <dbReference type="NCBI Taxonomy" id="1766165"/>
    <lineage>
        <taxon>Bacteria</taxon>
        <taxon>Pseudomonadati</taxon>
        <taxon>Pseudomonadota</taxon>
        <taxon>Alphaproteobacteria</taxon>
        <taxon>Rhodospirillales</taxon>
        <taxon>Rhodospirillaceae</taxon>
        <taxon>Marinibaculum</taxon>
    </lineage>
</organism>
<accession>A0ABV7L6N1</accession>
<reference evidence="2" key="1">
    <citation type="journal article" date="2019" name="Int. J. Syst. Evol. Microbiol.">
        <title>The Global Catalogue of Microorganisms (GCM) 10K type strain sequencing project: providing services to taxonomists for standard genome sequencing and annotation.</title>
        <authorList>
            <consortium name="The Broad Institute Genomics Platform"/>
            <consortium name="The Broad Institute Genome Sequencing Center for Infectious Disease"/>
            <person name="Wu L."/>
            <person name="Ma J."/>
        </authorList>
    </citation>
    <scope>NUCLEOTIDE SEQUENCE [LARGE SCALE GENOMIC DNA]</scope>
    <source>
        <strain evidence="2">KCTC 42964</strain>
    </source>
</reference>
<name>A0ABV7L6N1_9PROT</name>
<evidence type="ECO:0000313" key="1">
    <source>
        <dbReference type="EMBL" id="MFC3230094.1"/>
    </source>
</evidence>
<dbReference type="Pfam" id="PF10670">
    <property type="entry name" value="DUF4198"/>
    <property type="match status" value="1"/>
</dbReference>